<name>A0A1T2X232_9BACL</name>
<sequence length="65" mass="7236">MTIVDISSISPSLFITIAVFLLIICPLLSLGVLRLFQERKKAGLTYIVTSIVGYILFTIVINVFF</sequence>
<dbReference type="AlphaFoldDB" id="A0A1T2X232"/>
<evidence type="ECO:0000313" key="3">
    <source>
        <dbReference type="Proteomes" id="UP000190188"/>
    </source>
</evidence>
<dbReference type="RefSeq" id="WP_078502104.1">
    <property type="nucleotide sequence ID" value="NZ_MSZX01000013.1"/>
</dbReference>
<reference evidence="2 3" key="1">
    <citation type="submission" date="2017-01" db="EMBL/GenBank/DDBJ databases">
        <title>Genome analysis of Paenibacillus selenitrireducens ES3-24.</title>
        <authorList>
            <person name="Xu D."/>
            <person name="Yao R."/>
            <person name="Zheng S."/>
        </authorList>
    </citation>
    <scope>NUCLEOTIDE SEQUENCE [LARGE SCALE GENOMIC DNA]</scope>
    <source>
        <strain evidence="2 3">ES3-24</strain>
    </source>
</reference>
<evidence type="ECO:0000256" key="1">
    <source>
        <dbReference type="SAM" id="Phobius"/>
    </source>
</evidence>
<feature type="transmembrane region" description="Helical" evidence="1">
    <location>
        <begin position="43"/>
        <end position="64"/>
    </location>
</feature>
<proteinExistence type="predicted"/>
<organism evidence="2 3">
    <name type="scientific">Paenibacillus selenitireducens</name>
    <dbReference type="NCBI Taxonomy" id="1324314"/>
    <lineage>
        <taxon>Bacteria</taxon>
        <taxon>Bacillati</taxon>
        <taxon>Bacillota</taxon>
        <taxon>Bacilli</taxon>
        <taxon>Bacillales</taxon>
        <taxon>Paenibacillaceae</taxon>
        <taxon>Paenibacillus</taxon>
    </lineage>
</organism>
<dbReference type="EMBL" id="MSZX01000013">
    <property type="protein sequence ID" value="OPA73875.1"/>
    <property type="molecule type" value="Genomic_DNA"/>
</dbReference>
<evidence type="ECO:0000313" key="2">
    <source>
        <dbReference type="EMBL" id="OPA73875.1"/>
    </source>
</evidence>
<keyword evidence="3" id="KW-1185">Reference proteome</keyword>
<dbReference type="STRING" id="1324314.BVG16_25885"/>
<protein>
    <submittedName>
        <fullName evidence="2">Uncharacterized protein</fullName>
    </submittedName>
</protein>
<gene>
    <name evidence="2" type="ORF">BVG16_25885</name>
</gene>
<comment type="caution">
    <text evidence="2">The sequence shown here is derived from an EMBL/GenBank/DDBJ whole genome shotgun (WGS) entry which is preliminary data.</text>
</comment>
<keyword evidence="1" id="KW-1133">Transmembrane helix</keyword>
<dbReference type="OrthoDB" id="2680550at2"/>
<accession>A0A1T2X232</accession>
<dbReference type="Proteomes" id="UP000190188">
    <property type="component" value="Unassembled WGS sequence"/>
</dbReference>
<keyword evidence="1" id="KW-0472">Membrane</keyword>
<feature type="transmembrane region" description="Helical" evidence="1">
    <location>
        <begin position="12"/>
        <end position="36"/>
    </location>
</feature>
<keyword evidence="1" id="KW-0812">Transmembrane</keyword>